<reference evidence="6 7" key="1">
    <citation type="submission" date="2020-12" db="EMBL/GenBank/DDBJ databases">
        <title>Metabolic potential, ecology and presence of endohyphal bacteria is reflected in genomic diversity of Mucoromycotina.</title>
        <authorList>
            <person name="Muszewska A."/>
            <person name="Okrasinska A."/>
            <person name="Steczkiewicz K."/>
            <person name="Drgas O."/>
            <person name="Orlowska M."/>
            <person name="Perlinska-Lenart U."/>
            <person name="Aleksandrzak-Piekarczyk T."/>
            <person name="Szatraj K."/>
            <person name="Zielenkiewicz U."/>
            <person name="Pilsyk S."/>
            <person name="Malc E."/>
            <person name="Mieczkowski P."/>
            <person name="Kruszewska J.S."/>
            <person name="Biernat P."/>
            <person name="Pawlowska J."/>
        </authorList>
    </citation>
    <scope>NUCLEOTIDE SEQUENCE [LARGE SCALE GENOMIC DNA]</scope>
    <source>
        <strain evidence="6 7">CBS 142.35</strain>
    </source>
</reference>
<dbReference type="OrthoDB" id="2278185at2759"/>
<dbReference type="GO" id="GO:0008408">
    <property type="term" value="F:3'-5' exonuclease activity"/>
    <property type="evidence" value="ECO:0007669"/>
    <property type="project" value="UniProtKB-ARBA"/>
</dbReference>
<evidence type="ECO:0000313" key="6">
    <source>
        <dbReference type="EMBL" id="KAG2223683.1"/>
    </source>
</evidence>
<evidence type="ECO:0000256" key="3">
    <source>
        <dbReference type="ARBA" id="ARBA00022801"/>
    </source>
</evidence>
<feature type="compositionally biased region" description="Polar residues" evidence="5">
    <location>
        <begin position="55"/>
        <end position="73"/>
    </location>
</feature>
<evidence type="ECO:0000256" key="5">
    <source>
        <dbReference type="SAM" id="MobiDB-lite"/>
    </source>
</evidence>
<dbReference type="CDD" id="cd06141">
    <property type="entry name" value="WRN_exo"/>
    <property type="match status" value="1"/>
</dbReference>
<proteinExistence type="predicted"/>
<protein>
    <recommendedName>
        <fullName evidence="8">3'-5' exonuclease domain-containing protein</fullName>
    </recommendedName>
</protein>
<evidence type="ECO:0000313" key="7">
    <source>
        <dbReference type="Proteomes" id="UP000646827"/>
    </source>
</evidence>
<feature type="compositionally biased region" description="Low complexity" evidence="5">
    <location>
        <begin position="1"/>
        <end position="12"/>
    </location>
</feature>
<feature type="compositionally biased region" description="Low complexity" evidence="5">
    <location>
        <begin position="28"/>
        <end position="44"/>
    </location>
</feature>
<evidence type="ECO:0000256" key="4">
    <source>
        <dbReference type="ARBA" id="ARBA00022839"/>
    </source>
</evidence>
<gene>
    <name evidence="6" type="ORF">INT45_007261</name>
</gene>
<name>A0A8H7S7V8_9FUNG</name>
<evidence type="ECO:0000256" key="2">
    <source>
        <dbReference type="ARBA" id="ARBA00022723"/>
    </source>
</evidence>
<dbReference type="InterPro" id="IPR036397">
    <property type="entry name" value="RNaseH_sf"/>
</dbReference>
<dbReference type="Proteomes" id="UP000646827">
    <property type="component" value="Unassembled WGS sequence"/>
</dbReference>
<dbReference type="SUPFAM" id="SSF53098">
    <property type="entry name" value="Ribonuclease H-like"/>
    <property type="match status" value="1"/>
</dbReference>
<sequence>MAKRNNNNKNNKSIVSRGSAAGSTSLASVTTESSENTTSELNVEPNLHQQHEQESLLSTRSAISVTPSSSVTEATKESLSRPTSDEILVLDDDFFGSEESADINAAINDINAAKNADEPNCPPGSAIDQYLSSIRSTLHCPYCESKIELLLDYAFSVPKSFSGFNKNFFRQPPLRIQADFPALLTHKSGVSRDLGNLLQSCIQNGAGPKRFLGNRQKQQMSIMTALKSPTVYPEFSKFKDKTQYSGYIPSTKYLRGIYTAMIDIYRPFIDTLVMMLGREILKGDHSFKIIKNMGTINGQPTFTAMYTVVNEFGEIRLLQLVPTKSLNHLAPQFDAMMKSYGYYDFEQATTINNDSNTINTNLPTMTIPESTTYFYIKDATIINRHCDSLIRKSMDEIIVIGLDAQWNFDKTTKIKGKISVLQLAYEDIVYVFHLNNKNSTLPTGKMVNGDPSKITRDFISSFTRNGEEQEYCQGGLELGSFCRDHGGILDGRTRLSRMCEIILGHKLPKEDAVRLSNWNTTTLSTSQIKYATLDALVSLQIYKAIGPDLDCVSNGFGSDSDRNSTIRIVNGLRSMDPSDFSDMSL</sequence>
<keyword evidence="4" id="KW-0269">Exonuclease</keyword>
<keyword evidence="2" id="KW-0479">Metal-binding</keyword>
<comment type="caution">
    <text evidence="6">The sequence shown here is derived from an EMBL/GenBank/DDBJ whole genome shotgun (WGS) entry which is preliminary data.</text>
</comment>
<feature type="compositionally biased region" description="Polar residues" evidence="5">
    <location>
        <begin position="13"/>
        <end position="27"/>
    </location>
</feature>
<organism evidence="6 7">
    <name type="scientific">Circinella minor</name>
    <dbReference type="NCBI Taxonomy" id="1195481"/>
    <lineage>
        <taxon>Eukaryota</taxon>
        <taxon>Fungi</taxon>
        <taxon>Fungi incertae sedis</taxon>
        <taxon>Mucoromycota</taxon>
        <taxon>Mucoromycotina</taxon>
        <taxon>Mucoromycetes</taxon>
        <taxon>Mucorales</taxon>
        <taxon>Lichtheimiaceae</taxon>
        <taxon>Circinella</taxon>
    </lineage>
</organism>
<dbReference type="GO" id="GO:0003676">
    <property type="term" value="F:nucleic acid binding"/>
    <property type="evidence" value="ECO:0007669"/>
    <property type="project" value="InterPro"/>
</dbReference>
<dbReference type="InterPro" id="IPR051132">
    <property type="entry name" value="3-5_Exonuclease_domain"/>
</dbReference>
<keyword evidence="7" id="KW-1185">Reference proteome</keyword>
<dbReference type="PANTHER" id="PTHR13620:SF109">
    <property type="entry name" value="3'-5' EXONUCLEASE"/>
    <property type="match status" value="1"/>
</dbReference>
<accession>A0A8H7S7V8</accession>
<evidence type="ECO:0008006" key="8">
    <source>
        <dbReference type="Google" id="ProtNLM"/>
    </source>
</evidence>
<dbReference type="Gene3D" id="3.30.420.10">
    <property type="entry name" value="Ribonuclease H-like superfamily/Ribonuclease H"/>
    <property type="match status" value="1"/>
</dbReference>
<keyword evidence="3" id="KW-0378">Hydrolase</keyword>
<dbReference type="AlphaFoldDB" id="A0A8H7S7V8"/>
<evidence type="ECO:0000256" key="1">
    <source>
        <dbReference type="ARBA" id="ARBA00022722"/>
    </source>
</evidence>
<dbReference type="PANTHER" id="PTHR13620">
    <property type="entry name" value="3-5 EXONUCLEASE"/>
    <property type="match status" value="1"/>
</dbReference>
<dbReference type="GO" id="GO:0046872">
    <property type="term" value="F:metal ion binding"/>
    <property type="evidence" value="ECO:0007669"/>
    <property type="project" value="UniProtKB-KW"/>
</dbReference>
<keyword evidence="1" id="KW-0540">Nuclease</keyword>
<feature type="region of interest" description="Disordered" evidence="5">
    <location>
        <begin position="1"/>
        <end position="82"/>
    </location>
</feature>
<dbReference type="InterPro" id="IPR012337">
    <property type="entry name" value="RNaseH-like_sf"/>
</dbReference>
<dbReference type="EMBL" id="JAEPRB010000056">
    <property type="protein sequence ID" value="KAG2223683.1"/>
    <property type="molecule type" value="Genomic_DNA"/>
</dbReference>